<name>A0ABT1SW42_9SPHI</name>
<evidence type="ECO:0000256" key="5">
    <source>
        <dbReference type="ARBA" id="ARBA00022801"/>
    </source>
</evidence>
<keyword evidence="5" id="KW-0378">Hydrolase</keyword>
<accession>A0ABT1SW42</accession>
<keyword evidence="3" id="KW-0645">Protease</keyword>
<evidence type="ECO:0000256" key="1">
    <source>
        <dbReference type="ARBA" id="ARBA00004651"/>
    </source>
</evidence>
<reference evidence="9 10" key="1">
    <citation type="submission" date="2022-07" db="EMBL/GenBank/DDBJ databases">
        <title>Mucilaginibacter sp. JC4.</title>
        <authorList>
            <person name="Le V."/>
            <person name="Ko S.-R."/>
            <person name="Ahn C.-Y."/>
            <person name="Oh H.-M."/>
        </authorList>
    </citation>
    <scope>NUCLEOTIDE SEQUENCE [LARGE SCALE GENOMIC DNA]</scope>
    <source>
        <strain evidence="9 10">JC4</strain>
    </source>
</reference>
<proteinExistence type="predicted"/>
<keyword evidence="4 8" id="KW-0812">Transmembrane</keyword>
<dbReference type="EMBL" id="JANHOH010000001">
    <property type="protein sequence ID" value="MCQ6956482.1"/>
    <property type="molecule type" value="Genomic_DNA"/>
</dbReference>
<gene>
    <name evidence="9" type="ORF">NPE20_00855</name>
</gene>
<keyword evidence="7 8" id="KW-0472">Membrane</keyword>
<evidence type="ECO:0000256" key="8">
    <source>
        <dbReference type="SAM" id="Phobius"/>
    </source>
</evidence>
<keyword evidence="6 8" id="KW-1133">Transmembrane helix</keyword>
<evidence type="ECO:0000256" key="4">
    <source>
        <dbReference type="ARBA" id="ARBA00022692"/>
    </source>
</evidence>
<evidence type="ECO:0000256" key="6">
    <source>
        <dbReference type="ARBA" id="ARBA00022989"/>
    </source>
</evidence>
<evidence type="ECO:0000313" key="9">
    <source>
        <dbReference type="EMBL" id="MCQ6956482.1"/>
    </source>
</evidence>
<sequence length="195" mass="22555">MFSTAKYFDIAWFIKFILIVLVLYYFSIAYNGIVSPEGRFYSPFLNHYLNYISWIRVSILYVSKFIALAFGTHSYIANAQLIKLTNGTEVEIWLPCLGLGITSCWIAFVVTHKVAWQKKILWCIAGSLAIWFINCCRIALLLVALNNNWKESGAIDHHDIFNAIAYTFIFILMYLYSNYYKKRLIIAGWGISTPK</sequence>
<feature type="transmembrane region" description="Helical" evidence="8">
    <location>
        <begin position="12"/>
        <end position="33"/>
    </location>
</feature>
<dbReference type="NCBIfam" id="TIGR04178">
    <property type="entry name" value="exo_archaeo"/>
    <property type="match status" value="1"/>
</dbReference>
<dbReference type="InterPro" id="IPR026392">
    <property type="entry name" value="Exo/Archaeosortase_dom"/>
</dbReference>
<evidence type="ECO:0000256" key="7">
    <source>
        <dbReference type="ARBA" id="ARBA00023136"/>
    </source>
</evidence>
<organism evidence="9 10">
    <name type="scientific">Mucilaginibacter aquariorum</name>
    <dbReference type="NCBI Taxonomy" id="2967225"/>
    <lineage>
        <taxon>Bacteria</taxon>
        <taxon>Pseudomonadati</taxon>
        <taxon>Bacteroidota</taxon>
        <taxon>Sphingobacteriia</taxon>
        <taxon>Sphingobacteriales</taxon>
        <taxon>Sphingobacteriaceae</taxon>
        <taxon>Mucilaginibacter</taxon>
    </lineage>
</organism>
<evidence type="ECO:0000313" key="10">
    <source>
        <dbReference type="Proteomes" id="UP001204376"/>
    </source>
</evidence>
<evidence type="ECO:0000256" key="2">
    <source>
        <dbReference type="ARBA" id="ARBA00022475"/>
    </source>
</evidence>
<feature type="transmembrane region" description="Helical" evidence="8">
    <location>
        <begin position="122"/>
        <end position="145"/>
    </location>
</feature>
<dbReference type="RefSeq" id="WP_256536697.1">
    <property type="nucleotide sequence ID" value="NZ_JANHOH010000001.1"/>
</dbReference>
<feature type="transmembrane region" description="Helical" evidence="8">
    <location>
        <begin position="54"/>
        <end position="72"/>
    </location>
</feature>
<feature type="transmembrane region" description="Helical" evidence="8">
    <location>
        <begin position="92"/>
        <end position="110"/>
    </location>
</feature>
<protein>
    <submittedName>
        <fullName evidence="9">Exosortase/archaeosortase family protein</fullName>
    </submittedName>
</protein>
<dbReference type="Proteomes" id="UP001204376">
    <property type="component" value="Unassembled WGS sequence"/>
</dbReference>
<comment type="subcellular location">
    <subcellularLocation>
        <location evidence="1">Cell membrane</location>
        <topology evidence="1">Multi-pass membrane protein</topology>
    </subcellularLocation>
</comment>
<keyword evidence="10" id="KW-1185">Reference proteome</keyword>
<feature type="transmembrane region" description="Helical" evidence="8">
    <location>
        <begin position="160"/>
        <end position="176"/>
    </location>
</feature>
<keyword evidence="2" id="KW-1003">Cell membrane</keyword>
<comment type="caution">
    <text evidence="9">The sequence shown here is derived from an EMBL/GenBank/DDBJ whole genome shotgun (WGS) entry which is preliminary data.</text>
</comment>
<evidence type="ECO:0000256" key="3">
    <source>
        <dbReference type="ARBA" id="ARBA00022670"/>
    </source>
</evidence>